<dbReference type="AlphaFoldDB" id="A0A7J7NEX6"/>
<keyword evidence="2" id="KW-1185">Reference proteome</keyword>
<comment type="caution">
    <text evidence="1">The sequence shown here is derived from an EMBL/GenBank/DDBJ whole genome shotgun (WGS) entry which is preliminary data.</text>
</comment>
<evidence type="ECO:0000313" key="2">
    <source>
        <dbReference type="Proteomes" id="UP000541444"/>
    </source>
</evidence>
<accession>A0A7J7NEX6</accession>
<reference evidence="1 2" key="1">
    <citation type="journal article" date="2020" name="IScience">
        <title>Genome Sequencing of the Endangered Kingdonia uniflora (Circaeasteraceae, Ranunculales) Reveals Potential Mechanisms of Evolutionary Specialization.</title>
        <authorList>
            <person name="Sun Y."/>
            <person name="Deng T."/>
            <person name="Zhang A."/>
            <person name="Moore M.J."/>
            <person name="Landis J.B."/>
            <person name="Lin N."/>
            <person name="Zhang H."/>
            <person name="Zhang X."/>
            <person name="Huang J."/>
            <person name="Zhang X."/>
            <person name="Sun H."/>
            <person name="Wang H."/>
        </authorList>
    </citation>
    <scope>NUCLEOTIDE SEQUENCE [LARGE SCALE GENOMIC DNA]</scope>
    <source>
        <strain evidence="1">TB1705</strain>
        <tissue evidence="1">Leaf</tissue>
    </source>
</reference>
<dbReference type="EMBL" id="JACGCM010000843">
    <property type="protein sequence ID" value="KAF6165550.1"/>
    <property type="molecule type" value="Genomic_DNA"/>
</dbReference>
<feature type="non-terminal residue" evidence="1">
    <location>
        <position position="1"/>
    </location>
</feature>
<gene>
    <name evidence="1" type="ORF">GIB67_006440</name>
</gene>
<organism evidence="1 2">
    <name type="scientific">Kingdonia uniflora</name>
    <dbReference type="NCBI Taxonomy" id="39325"/>
    <lineage>
        <taxon>Eukaryota</taxon>
        <taxon>Viridiplantae</taxon>
        <taxon>Streptophyta</taxon>
        <taxon>Embryophyta</taxon>
        <taxon>Tracheophyta</taxon>
        <taxon>Spermatophyta</taxon>
        <taxon>Magnoliopsida</taxon>
        <taxon>Ranunculales</taxon>
        <taxon>Circaeasteraceae</taxon>
        <taxon>Kingdonia</taxon>
    </lineage>
</organism>
<dbReference type="Proteomes" id="UP000541444">
    <property type="component" value="Unassembled WGS sequence"/>
</dbReference>
<name>A0A7J7NEX6_9MAGN</name>
<proteinExistence type="predicted"/>
<evidence type="ECO:0000313" key="1">
    <source>
        <dbReference type="EMBL" id="KAF6165550.1"/>
    </source>
</evidence>
<sequence length="139" mass="16178">WETILYHLDILHSLGSTSSLFLRKQQNASENEILNKGLANRVPRKRRVKFLELENIQSTTKNLFQQVMSGEGLEVVNDLIVDDDVKVRREVNFKAISSEYGGDLLEWKKGDKNDNNEKKDVEEKVKSEEEHLKLLKKRI</sequence>
<protein>
    <submittedName>
        <fullName evidence="1">Uncharacterized protein</fullName>
    </submittedName>
</protein>